<accession>A0A4U0PRN0</accession>
<feature type="region of interest" description="Disordered" evidence="1">
    <location>
        <begin position="102"/>
        <end position="123"/>
    </location>
</feature>
<dbReference type="Proteomes" id="UP000310016">
    <property type="component" value="Unassembled WGS sequence"/>
</dbReference>
<dbReference type="OrthoDB" id="9843856at2"/>
<dbReference type="RefSeq" id="WP_136774015.1">
    <property type="nucleotide sequence ID" value="NZ_CP156074.1"/>
</dbReference>
<dbReference type="AlphaFoldDB" id="A0A4U0PRN0"/>
<evidence type="ECO:0000313" key="3">
    <source>
        <dbReference type="Proteomes" id="UP000310016"/>
    </source>
</evidence>
<organism evidence="2 3">
    <name type="scientific">Chitiniphilus eburneus</name>
    <dbReference type="NCBI Taxonomy" id="2571148"/>
    <lineage>
        <taxon>Bacteria</taxon>
        <taxon>Pseudomonadati</taxon>
        <taxon>Pseudomonadota</taxon>
        <taxon>Betaproteobacteria</taxon>
        <taxon>Neisseriales</taxon>
        <taxon>Chitinibacteraceae</taxon>
        <taxon>Chitiniphilus</taxon>
    </lineage>
</organism>
<proteinExistence type="predicted"/>
<evidence type="ECO:0000256" key="1">
    <source>
        <dbReference type="SAM" id="MobiDB-lite"/>
    </source>
</evidence>
<reference evidence="2 3" key="1">
    <citation type="submission" date="2019-04" db="EMBL/GenBank/DDBJ databases">
        <title>Chitiniphilus eburnea sp. nov., a novel chitinolytic bacterium isolated from aquaculture sludge.</title>
        <authorList>
            <person name="Sheng M."/>
        </authorList>
    </citation>
    <scope>NUCLEOTIDE SEQUENCE [LARGE SCALE GENOMIC DNA]</scope>
    <source>
        <strain evidence="2 3">HX-2-15</strain>
    </source>
</reference>
<feature type="compositionally biased region" description="Polar residues" evidence="1">
    <location>
        <begin position="1"/>
        <end position="36"/>
    </location>
</feature>
<sequence length="123" mass="13193">MAIGPVQSSSNWQALQQTQRSTAPSASDAVRQTATDPQVVANADQTRTQLTDSQKEMANVLYLSNTAQTSMDIYMAVTAEQNNQDVTWSVQPDVNNNLNFVTQGPDGGQSIPYSAGSLLNTKA</sequence>
<protein>
    <submittedName>
        <fullName evidence="2">Uncharacterized protein</fullName>
    </submittedName>
</protein>
<gene>
    <name evidence="2" type="ORF">FAZ21_13750</name>
</gene>
<name>A0A4U0PRN0_9NEIS</name>
<evidence type="ECO:0000313" key="2">
    <source>
        <dbReference type="EMBL" id="TJZ71026.1"/>
    </source>
</evidence>
<feature type="region of interest" description="Disordered" evidence="1">
    <location>
        <begin position="1"/>
        <end position="45"/>
    </location>
</feature>
<dbReference type="EMBL" id="SUMF01000017">
    <property type="protein sequence ID" value="TJZ71026.1"/>
    <property type="molecule type" value="Genomic_DNA"/>
</dbReference>
<keyword evidence="3" id="KW-1185">Reference proteome</keyword>
<comment type="caution">
    <text evidence="2">The sequence shown here is derived from an EMBL/GenBank/DDBJ whole genome shotgun (WGS) entry which is preliminary data.</text>
</comment>